<dbReference type="PANTHER" id="PTHR43859">
    <property type="entry name" value="ACYL-ACTIVATING ENZYME"/>
    <property type="match status" value="1"/>
</dbReference>
<protein>
    <recommendedName>
        <fullName evidence="7">3-methylmercaptopropionyl-CoA ligase</fullName>
        <ecNumber evidence="6">6.2.1.44</ecNumber>
    </recommendedName>
</protein>
<dbReference type="NCBIfam" id="NF006020">
    <property type="entry name" value="PRK08162.1"/>
    <property type="match status" value="1"/>
</dbReference>
<comment type="catalytic activity">
    <reaction evidence="5">
        <text>3-(methylsulfanyl)propanoate + ATP + CoA = 3-(methylsulfanyl)propanoyl-CoA + AMP + diphosphate</text>
        <dbReference type="Rhea" id="RHEA:43052"/>
        <dbReference type="ChEBI" id="CHEBI:30616"/>
        <dbReference type="ChEBI" id="CHEBI:33019"/>
        <dbReference type="ChEBI" id="CHEBI:49016"/>
        <dbReference type="ChEBI" id="CHEBI:57287"/>
        <dbReference type="ChEBI" id="CHEBI:82815"/>
        <dbReference type="ChEBI" id="CHEBI:456215"/>
        <dbReference type="EC" id="6.2.1.44"/>
    </reaction>
    <physiologicalReaction direction="left-to-right" evidence="5">
        <dbReference type="Rhea" id="RHEA:43053"/>
    </physiologicalReaction>
</comment>
<evidence type="ECO:0000259" key="8">
    <source>
        <dbReference type="Pfam" id="PF00501"/>
    </source>
</evidence>
<dbReference type="Pfam" id="PF00501">
    <property type="entry name" value="AMP-binding"/>
    <property type="match status" value="1"/>
</dbReference>
<organism evidence="10">
    <name type="scientific">Sphingomonas sp. JE1</name>
    <dbReference type="NCBI Taxonomy" id="1628059"/>
    <lineage>
        <taxon>Bacteria</taxon>
        <taxon>Pseudomonadati</taxon>
        <taxon>Pseudomonadota</taxon>
        <taxon>Alphaproteobacteria</taxon>
        <taxon>Sphingomonadales</taxon>
        <taxon>Sphingomonadaceae</taxon>
        <taxon>Sphingomonas</taxon>
    </lineage>
</organism>
<dbReference type="Pfam" id="PF13193">
    <property type="entry name" value="AMP-binding_C"/>
    <property type="match status" value="1"/>
</dbReference>
<evidence type="ECO:0000256" key="7">
    <source>
        <dbReference type="ARBA" id="ARBA00067668"/>
    </source>
</evidence>
<dbReference type="InterPro" id="IPR000873">
    <property type="entry name" value="AMP-dep_synth/lig_dom"/>
</dbReference>
<dbReference type="EMBL" id="KM017071">
    <property type="protein sequence ID" value="AJW29586.1"/>
    <property type="molecule type" value="Genomic_DNA"/>
</dbReference>
<keyword evidence="3" id="KW-0276">Fatty acid metabolism</keyword>
<dbReference type="PROSITE" id="PS00455">
    <property type="entry name" value="AMP_BINDING"/>
    <property type="match status" value="1"/>
</dbReference>
<dbReference type="AlphaFoldDB" id="A0A0D5A0A0"/>
<dbReference type="Gene3D" id="3.30.300.30">
    <property type="match status" value="1"/>
</dbReference>
<evidence type="ECO:0000256" key="1">
    <source>
        <dbReference type="ARBA" id="ARBA00006432"/>
    </source>
</evidence>
<evidence type="ECO:0000256" key="6">
    <source>
        <dbReference type="ARBA" id="ARBA00066616"/>
    </source>
</evidence>
<geneLocation type="plasmid" evidence="10">
    <name>pJE1</name>
</geneLocation>
<feature type="domain" description="AMP-binding enzyme C-terminal" evidence="9">
    <location>
        <begin position="451"/>
        <end position="525"/>
    </location>
</feature>
<keyword evidence="4" id="KW-0443">Lipid metabolism</keyword>
<dbReference type="RefSeq" id="WP_087574315.1">
    <property type="nucleotide sequence ID" value="NZ_KM017071.1"/>
</dbReference>
<keyword evidence="2 10" id="KW-0436">Ligase</keyword>
<name>A0A0D5A0A0_9SPHN</name>
<gene>
    <name evidence="10" type="ORF">pJE1_164</name>
</gene>
<evidence type="ECO:0000313" key="10">
    <source>
        <dbReference type="EMBL" id="AJW29586.1"/>
    </source>
</evidence>
<feature type="domain" description="AMP-dependent synthetase/ligase" evidence="8">
    <location>
        <begin position="24"/>
        <end position="401"/>
    </location>
</feature>
<dbReference type="EC" id="6.2.1.44" evidence="6"/>
<dbReference type="FunFam" id="3.30.300.30:FF:000008">
    <property type="entry name" value="2,3-dihydroxybenzoate-AMP ligase"/>
    <property type="match status" value="1"/>
</dbReference>
<dbReference type="InterPro" id="IPR042099">
    <property type="entry name" value="ANL_N_sf"/>
</dbReference>
<reference evidence="10" key="1">
    <citation type="submission" date="2014-06" db="EMBL/GenBank/DDBJ databases">
        <title>Molecular and ecological studies on carbamate pesticide degrading bacteria isolated from agricultural soils.</title>
        <authorList>
            <person name="Kim D.-U."/>
            <person name="Ka J.-O."/>
        </authorList>
    </citation>
    <scope>NUCLEOTIDE SEQUENCE</scope>
    <source>
        <strain evidence="10">JE1</strain>
        <plasmid evidence="10">pJE1</plasmid>
    </source>
</reference>
<dbReference type="GO" id="GO:0016874">
    <property type="term" value="F:ligase activity"/>
    <property type="evidence" value="ECO:0007669"/>
    <property type="project" value="UniProtKB-KW"/>
</dbReference>
<proteinExistence type="inferred from homology"/>
<evidence type="ECO:0000256" key="4">
    <source>
        <dbReference type="ARBA" id="ARBA00023098"/>
    </source>
</evidence>
<keyword evidence="10" id="KW-0614">Plasmid</keyword>
<dbReference type="SUPFAM" id="SSF56801">
    <property type="entry name" value="Acetyl-CoA synthetase-like"/>
    <property type="match status" value="1"/>
</dbReference>
<dbReference type="PANTHER" id="PTHR43859:SF4">
    <property type="entry name" value="BUTANOATE--COA LIGASE AAE1-RELATED"/>
    <property type="match status" value="1"/>
</dbReference>
<comment type="similarity">
    <text evidence="1">Belongs to the ATP-dependent AMP-binding enzyme family.</text>
</comment>
<dbReference type="Gene3D" id="3.40.50.12780">
    <property type="entry name" value="N-terminal domain of ligase-like"/>
    <property type="match status" value="1"/>
</dbReference>
<evidence type="ECO:0000259" key="9">
    <source>
        <dbReference type="Pfam" id="PF13193"/>
    </source>
</evidence>
<dbReference type="InterPro" id="IPR020845">
    <property type="entry name" value="AMP-binding_CS"/>
</dbReference>
<evidence type="ECO:0000256" key="5">
    <source>
        <dbReference type="ARBA" id="ARBA00051915"/>
    </source>
</evidence>
<dbReference type="InterPro" id="IPR025110">
    <property type="entry name" value="AMP-bd_C"/>
</dbReference>
<dbReference type="InterPro" id="IPR045851">
    <property type="entry name" value="AMP-bd_C_sf"/>
</dbReference>
<dbReference type="GO" id="GO:0006631">
    <property type="term" value="P:fatty acid metabolic process"/>
    <property type="evidence" value="ECO:0007669"/>
    <property type="project" value="UniProtKB-KW"/>
</dbReference>
<evidence type="ECO:0000256" key="2">
    <source>
        <dbReference type="ARBA" id="ARBA00022598"/>
    </source>
</evidence>
<evidence type="ECO:0000256" key="3">
    <source>
        <dbReference type="ARBA" id="ARBA00022832"/>
    </source>
</evidence>
<sequence>MSFYDEMKIDRANHSPLSPIRFLARAAHYFGDRISLIHGDLRWTWKETDTRCRRLASALTRLGIGPGDTVSVMAPNCPAIFEAQFGVPMMGAVINNLNVRIEPHTLAYILNHNQAKVLFVDSEISSTVTDALNAMERPPIIIDIVDPLSPGGDRIGDLTFEDLIDSGDPDYISHQPADELQPLSLNYTSGTTGDPKGVVYDHRNAYIESLGNLVSWGVSGHPHVLWAVPIFHANGWCYLWAMAGLGATNVMVRKPSGPLMLDLIDRHHVTHICGAPIIAQMMAHAPGASERRYDRPIRMLTAGAPPTSVEFIALEDMGIQLDQGYGLTEVWGPAILREPQAEWSELEPEQRARLKMRQGIPNLVLDKMIVAVPGTCDPVPRDGETLGEVLFSGNIVMRGYLRDPIATVKAFEGGYFHSGDLAVWHPDGSIELKDRAKDIIISGGENISSVELENAIAEIPDVLGVAVIGVQDNRWGERPWAFVEIAEGSAHDEKSILEQCRSRLVSFKLPKGVTFGPIPRTPTGKVQKFVLRESLGKQ</sequence>
<accession>A0A0D5A0A0</accession>